<proteinExistence type="predicted"/>
<name>A0A5D3YQN3_9BACT</name>
<organism evidence="1 2">
    <name type="scientific">Fodinibius salinus</name>
    <dbReference type="NCBI Taxonomy" id="860790"/>
    <lineage>
        <taxon>Bacteria</taxon>
        <taxon>Pseudomonadati</taxon>
        <taxon>Balneolota</taxon>
        <taxon>Balneolia</taxon>
        <taxon>Balneolales</taxon>
        <taxon>Balneolaceae</taxon>
        <taxon>Fodinibius</taxon>
    </lineage>
</organism>
<dbReference type="Proteomes" id="UP000324595">
    <property type="component" value="Unassembled WGS sequence"/>
</dbReference>
<dbReference type="EMBL" id="VNHY01000001">
    <property type="protein sequence ID" value="TYP94871.1"/>
    <property type="molecule type" value="Genomic_DNA"/>
</dbReference>
<dbReference type="RefSeq" id="WP_148897562.1">
    <property type="nucleotide sequence ID" value="NZ_VNHY01000001.1"/>
</dbReference>
<gene>
    <name evidence="1" type="ORF">LX73_0161</name>
</gene>
<reference evidence="1 2" key="1">
    <citation type="submission" date="2019-07" db="EMBL/GenBank/DDBJ databases">
        <title>Genomic Encyclopedia of Archaeal and Bacterial Type Strains, Phase II (KMG-II): from individual species to whole genera.</title>
        <authorList>
            <person name="Goeker M."/>
        </authorList>
    </citation>
    <scope>NUCLEOTIDE SEQUENCE [LARGE SCALE GENOMIC DNA]</scope>
    <source>
        <strain evidence="1 2">DSM 21935</strain>
    </source>
</reference>
<evidence type="ECO:0000313" key="2">
    <source>
        <dbReference type="Proteomes" id="UP000324595"/>
    </source>
</evidence>
<dbReference type="OrthoDB" id="9880373at2"/>
<comment type="caution">
    <text evidence="1">The sequence shown here is derived from an EMBL/GenBank/DDBJ whole genome shotgun (WGS) entry which is preliminary data.</text>
</comment>
<keyword evidence="2" id="KW-1185">Reference proteome</keyword>
<dbReference type="AlphaFoldDB" id="A0A5D3YQN3"/>
<accession>A0A5D3YQN3</accession>
<protein>
    <submittedName>
        <fullName evidence="1">Uncharacterized protein</fullName>
    </submittedName>
</protein>
<evidence type="ECO:0000313" key="1">
    <source>
        <dbReference type="EMBL" id="TYP94871.1"/>
    </source>
</evidence>
<sequence>MGYDHATVTIHPRRKDLSDHGSLKFSLPYNSSKFVRDYSLKKSSSEYARKLSNIALRVTIEGDYEMQKEYYISNNPTLIDALRNQDYSKLITPR</sequence>